<reference evidence="8" key="1">
    <citation type="submission" date="2016-10" db="EMBL/GenBank/DDBJ databases">
        <authorList>
            <person name="Varghese N."/>
            <person name="Submissions S."/>
        </authorList>
    </citation>
    <scope>NUCLEOTIDE SEQUENCE [LARGE SCALE GENOMIC DNA]</scope>
    <source>
        <strain evidence="8">CGMCC 1.6981</strain>
    </source>
</reference>
<evidence type="ECO:0000313" key="8">
    <source>
        <dbReference type="Proteomes" id="UP000198693"/>
    </source>
</evidence>
<keyword evidence="5 7" id="KW-0067">ATP-binding</keyword>
<dbReference type="InterPro" id="IPR050763">
    <property type="entry name" value="ABC_transporter_ATP-binding"/>
</dbReference>
<dbReference type="AlphaFoldDB" id="A0A1I7IYK2"/>
<protein>
    <submittedName>
        <fullName evidence="7">ABC-2 type transport system ATP-binding protein</fullName>
    </submittedName>
</protein>
<dbReference type="InterPro" id="IPR003593">
    <property type="entry name" value="AAA+_ATPase"/>
</dbReference>
<organism evidence="7 8">
    <name type="scientific">Halomonas korlensis</name>
    <dbReference type="NCBI Taxonomy" id="463301"/>
    <lineage>
        <taxon>Bacteria</taxon>
        <taxon>Pseudomonadati</taxon>
        <taxon>Pseudomonadota</taxon>
        <taxon>Gammaproteobacteria</taxon>
        <taxon>Oceanospirillales</taxon>
        <taxon>Halomonadaceae</taxon>
        <taxon>Halomonas</taxon>
    </lineage>
</organism>
<evidence type="ECO:0000256" key="3">
    <source>
        <dbReference type="ARBA" id="ARBA00022458"/>
    </source>
</evidence>
<dbReference type="Gene3D" id="3.40.50.300">
    <property type="entry name" value="P-loop containing nucleotide triphosphate hydrolases"/>
    <property type="match status" value="1"/>
</dbReference>
<name>A0A1I7IYK2_9GAMM</name>
<dbReference type="GO" id="GO:0005524">
    <property type="term" value="F:ATP binding"/>
    <property type="evidence" value="ECO:0007669"/>
    <property type="project" value="UniProtKB-KW"/>
</dbReference>
<evidence type="ECO:0000313" key="7">
    <source>
        <dbReference type="EMBL" id="SFU78029.1"/>
    </source>
</evidence>
<comment type="similarity">
    <text evidence="1">Belongs to the ABC transporter superfamily.</text>
</comment>
<keyword evidence="2" id="KW-0813">Transport</keyword>
<evidence type="ECO:0000256" key="1">
    <source>
        <dbReference type="ARBA" id="ARBA00005417"/>
    </source>
</evidence>
<dbReference type="PANTHER" id="PTHR42711">
    <property type="entry name" value="ABC TRANSPORTER ATP-BINDING PROTEIN"/>
    <property type="match status" value="1"/>
</dbReference>
<keyword evidence="8" id="KW-1185">Reference proteome</keyword>
<dbReference type="Proteomes" id="UP000198693">
    <property type="component" value="Unassembled WGS sequence"/>
</dbReference>
<dbReference type="Pfam" id="PF00005">
    <property type="entry name" value="ABC_tran"/>
    <property type="match status" value="1"/>
</dbReference>
<dbReference type="PANTHER" id="PTHR42711:SF5">
    <property type="entry name" value="ABC TRANSPORTER ATP-BINDING PROTEIN NATA"/>
    <property type="match status" value="1"/>
</dbReference>
<dbReference type="EMBL" id="FPBP01000008">
    <property type="protein sequence ID" value="SFU78029.1"/>
    <property type="molecule type" value="Genomic_DNA"/>
</dbReference>
<dbReference type="InterPro" id="IPR027417">
    <property type="entry name" value="P-loop_NTPase"/>
</dbReference>
<dbReference type="InterPro" id="IPR003439">
    <property type="entry name" value="ABC_transporter-like_ATP-bd"/>
</dbReference>
<evidence type="ECO:0000256" key="4">
    <source>
        <dbReference type="ARBA" id="ARBA00022741"/>
    </source>
</evidence>
<dbReference type="OrthoDB" id="9775490at2"/>
<dbReference type="STRING" id="463301.SAMN04487955_108157"/>
<evidence type="ECO:0000259" key="6">
    <source>
        <dbReference type="PROSITE" id="PS50893"/>
    </source>
</evidence>
<evidence type="ECO:0000256" key="2">
    <source>
        <dbReference type="ARBA" id="ARBA00022448"/>
    </source>
</evidence>
<dbReference type="GO" id="GO:0016887">
    <property type="term" value="F:ATP hydrolysis activity"/>
    <property type="evidence" value="ECO:0007669"/>
    <property type="project" value="InterPro"/>
</dbReference>
<keyword evidence="3" id="KW-0536">Nodulation</keyword>
<proteinExistence type="inferred from homology"/>
<evidence type="ECO:0000256" key="5">
    <source>
        <dbReference type="ARBA" id="ARBA00022840"/>
    </source>
</evidence>
<accession>A0A1I7IYK2</accession>
<dbReference type="SMART" id="SM00382">
    <property type="entry name" value="AAA"/>
    <property type="match status" value="1"/>
</dbReference>
<keyword evidence="4" id="KW-0547">Nucleotide-binding</keyword>
<dbReference type="CDD" id="cd03230">
    <property type="entry name" value="ABC_DR_subfamily_A"/>
    <property type="match status" value="1"/>
</dbReference>
<dbReference type="SUPFAM" id="SSF52540">
    <property type="entry name" value="P-loop containing nucleoside triphosphate hydrolases"/>
    <property type="match status" value="1"/>
</dbReference>
<gene>
    <name evidence="7" type="ORF">SAMN04487955_108157</name>
</gene>
<feature type="domain" description="ABC transporter" evidence="6">
    <location>
        <begin position="7"/>
        <end position="235"/>
    </location>
</feature>
<dbReference type="PROSITE" id="PS50893">
    <property type="entry name" value="ABC_TRANSPORTER_2"/>
    <property type="match status" value="1"/>
</dbReference>
<sequence length="312" mass="34115">MEAGTVLAVDDVHFSWPERPVLRGLSMQLAEGELYALLGPNGAGKTTLIKAICGRIRPGKGRIRLDGEETASSAVRQRIGLVPQELAIYTHLTPRENLQVFARLAGVARRDVGEAVTRVLQAAMLQERADDLVRTLSGGYQRRVNIAAAILHRPRLLILDEPTVGVDVDARGSIHQVLHNLRAGGMAVLLTTHDLEQAEALSDRVGFLLDGRLADQGTPQQLLQQYFGDARELVLVLRQTPDTAQAEWLREQGLTPARAASIWAGLQPADRGGAEHLSGRLQARGMEVRELRLRQPDLNSLFLKLTGQEATP</sequence>